<feature type="domain" description="HRDC" evidence="17">
    <location>
        <begin position="529"/>
        <end position="609"/>
    </location>
</feature>
<dbReference type="GO" id="GO:0009378">
    <property type="term" value="F:four-way junction helicase activity"/>
    <property type="evidence" value="ECO:0007669"/>
    <property type="project" value="TreeGrafter"/>
</dbReference>
<dbReference type="InterPro" id="IPR004589">
    <property type="entry name" value="DNA_helicase_ATP-dep_RecQ"/>
</dbReference>
<dbReference type="NCBIfam" id="TIGR00614">
    <property type="entry name" value="recQ_fam"/>
    <property type="match status" value="1"/>
</dbReference>
<dbReference type="InterPro" id="IPR014013">
    <property type="entry name" value="Helic_SF1/SF2_ATP-bd_DinG/Rad3"/>
</dbReference>
<dbReference type="SMART" id="SM00490">
    <property type="entry name" value="HELICc"/>
    <property type="match status" value="1"/>
</dbReference>
<dbReference type="Gene3D" id="1.10.150.80">
    <property type="entry name" value="HRDC domain"/>
    <property type="match status" value="1"/>
</dbReference>
<dbReference type="Pfam" id="PF00270">
    <property type="entry name" value="DEAD"/>
    <property type="match status" value="1"/>
</dbReference>
<evidence type="ECO:0000313" key="22">
    <source>
        <dbReference type="Proteomes" id="UP000652681"/>
    </source>
</evidence>
<protein>
    <recommendedName>
        <fullName evidence="16">DNA helicase RecQ</fullName>
        <ecNumber evidence="16">5.6.2.4</ecNumber>
    </recommendedName>
</protein>
<dbReference type="SUPFAM" id="SSF52540">
    <property type="entry name" value="P-loop containing nucleoside triphosphate hydrolases"/>
    <property type="match status" value="1"/>
</dbReference>
<evidence type="ECO:0000256" key="14">
    <source>
        <dbReference type="ARBA" id="ARBA00023235"/>
    </source>
</evidence>
<keyword evidence="5" id="KW-0547">Nucleotide-binding</keyword>
<evidence type="ECO:0000256" key="16">
    <source>
        <dbReference type="NCBIfam" id="TIGR01389"/>
    </source>
</evidence>
<dbReference type="Pfam" id="PF21220">
    <property type="entry name" value="RecQ-1-like_HTH"/>
    <property type="match status" value="1"/>
</dbReference>
<evidence type="ECO:0000256" key="15">
    <source>
        <dbReference type="ARBA" id="ARBA00034617"/>
    </source>
</evidence>
<evidence type="ECO:0000256" key="3">
    <source>
        <dbReference type="ARBA" id="ARBA00005446"/>
    </source>
</evidence>
<dbReference type="GO" id="GO:0030894">
    <property type="term" value="C:replisome"/>
    <property type="evidence" value="ECO:0007669"/>
    <property type="project" value="TreeGrafter"/>
</dbReference>
<keyword evidence="7 21" id="KW-0378">Hydrolase</keyword>
<dbReference type="InterPro" id="IPR036390">
    <property type="entry name" value="WH_DNA-bd_sf"/>
</dbReference>
<evidence type="ECO:0000256" key="6">
    <source>
        <dbReference type="ARBA" id="ARBA00022763"/>
    </source>
</evidence>
<feature type="domain" description="Helicase ATP-binding" evidence="18">
    <location>
        <begin position="27"/>
        <end position="198"/>
    </location>
</feature>
<dbReference type="Gene3D" id="1.10.10.1390">
    <property type="entry name" value="ATP-dependent DNA helicase RecQ"/>
    <property type="match status" value="1"/>
</dbReference>
<dbReference type="PANTHER" id="PTHR13710">
    <property type="entry name" value="DNA HELICASE RECQ FAMILY MEMBER"/>
    <property type="match status" value="1"/>
</dbReference>
<feature type="domain" description="Helicase ATP-binding" evidence="19">
    <location>
        <begin position="1"/>
        <end position="354"/>
    </location>
</feature>
<dbReference type="InterPro" id="IPR014001">
    <property type="entry name" value="Helicase_ATP-bd"/>
</dbReference>
<evidence type="ECO:0000313" key="21">
    <source>
        <dbReference type="EMBL" id="MBC9813059.1"/>
    </source>
</evidence>
<dbReference type="InterPro" id="IPR010997">
    <property type="entry name" value="HRDC-like_sf"/>
</dbReference>
<dbReference type="GO" id="GO:0005737">
    <property type="term" value="C:cytoplasm"/>
    <property type="evidence" value="ECO:0007669"/>
    <property type="project" value="TreeGrafter"/>
</dbReference>
<dbReference type="InterPro" id="IPR006293">
    <property type="entry name" value="DNA_helicase_ATP-dep_RecQ_bac"/>
</dbReference>
<dbReference type="NCBIfam" id="TIGR01389">
    <property type="entry name" value="recQ"/>
    <property type="match status" value="1"/>
</dbReference>
<dbReference type="InterPro" id="IPR048671">
    <property type="entry name" value="RecQ-1-like_HTH"/>
</dbReference>
<evidence type="ECO:0000259" key="20">
    <source>
        <dbReference type="PROSITE" id="PS51194"/>
    </source>
</evidence>
<keyword evidence="13" id="KW-0234">DNA repair</keyword>
<comment type="cofactor">
    <cofactor evidence="2">
        <name>Zn(2+)</name>
        <dbReference type="ChEBI" id="CHEBI:29105"/>
    </cofactor>
</comment>
<dbReference type="InterPro" id="IPR011545">
    <property type="entry name" value="DEAD/DEAH_box_helicase_dom"/>
</dbReference>
<dbReference type="SMART" id="SM00487">
    <property type="entry name" value="DEXDc"/>
    <property type="match status" value="1"/>
</dbReference>
<dbReference type="GO" id="GO:0009432">
    <property type="term" value="P:SOS response"/>
    <property type="evidence" value="ECO:0007669"/>
    <property type="project" value="UniProtKB-UniRule"/>
</dbReference>
<dbReference type="InterPro" id="IPR027417">
    <property type="entry name" value="P-loop_NTPase"/>
</dbReference>
<dbReference type="GO" id="GO:0006260">
    <property type="term" value="P:DNA replication"/>
    <property type="evidence" value="ECO:0007669"/>
    <property type="project" value="InterPro"/>
</dbReference>
<dbReference type="Pfam" id="PF00271">
    <property type="entry name" value="Helicase_C"/>
    <property type="match status" value="1"/>
</dbReference>
<proteinExistence type="inferred from homology"/>
<dbReference type="InterPro" id="IPR036388">
    <property type="entry name" value="WH-like_DNA-bd_sf"/>
</dbReference>
<keyword evidence="11" id="KW-0238">DNA-binding</keyword>
<dbReference type="FunFam" id="3.40.50.300:FF:000156">
    <property type="entry name" value="ATP-dependent DNA helicase recQ"/>
    <property type="match status" value="1"/>
</dbReference>
<dbReference type="PANTHER" id="PTHR13710:SF105">
    <property type="entry name" value="ATP-DEPENDENT DNA HELICASE Q1"/>
    <property type="match status" value="1"/>
</dbReference>
<dbReference type="Gene3D" id="1.10.10.10">
    <property type="entry name" value="Winged helix-like DNA-binding domain superfamily/Winged helix DNA-binding domain"/>
    <property type="match status" value="1"/>
</dbReference>
<dbReference type="GO" id="GO:0046872">
    <property type="term" value="F:metal ion binding"/>
    <property type="evidence" value="ECO:0007669"/>
    <property type="project" value="UniProtKB-KW"/>
</dbReference>
<organism evidence="21 22">
    <name type="scientific">Taishania pollutisoli</name>
    <dbReference type="NCBI Taxonomy" id="2766479"/>
    <lineage>
        <taxon>Bacteria</taxon>
        <taxon>Pseudomonadati</taxon>
        <taxon>Bacteroidota</taxon>
        <taxon>Flavobacteriia</taxon>
        <taxon>Flavobacteriales</taxon>
        <taxon>Crocinitomicaceae</taxon>
        <taxon>Taishania</taxon>
    </lineage>
</organism>
<comment type="cofactor">
    <cofactor evidence="1">
        <name>Mg(2+)</name>
        <dbReference type="ChEBI" id="CHEBI:18420"/>
    </cofactor>
</comment>
<reference evidence="21" key="1">
    <citation type="submission" date="2020-09" db="EMBL/GenBank/DDBJ databases">
        <title>Taishania pollutisoli gen. nov., sp. nov., Isolated from Tetrabromobisphenol A-Contaminated Soil.</title>
        <authorList>
            <person name="Chen Q."/>
        </authorList>
    </citation>
    <scope>NUCLEOTIDE SEQUENCE</scope>
    <source>
        <strain evidence="21">CZZ-1</strain>
    </source>
</reference>
<dbReference type="RefSeq" id="WP_163491232.1">
    <property type="nucleotide sequence ID" value="NZ_JACVEL010000007.1"/>
</dbReference>
<dbReference type="SUPFAM" id="SSF47819">
    <property type="entry name" value="HRDC-like"/>
    <property type="match status" value="1"/>
</dbReference>
<dbReference type="SMART" id="SM00341">
    <property type="entry name" value="HRDC"/>
    <property type="match status" value="1"/>
</dbReference>
<dbReference type="SMART" id="SM00956">
    <property type="entry name" value="RQC"/>
    <property type="match status" value="1"/>
</dbReference>
<dbReference type="SUPFAM" id="SSF46785">
    <property type="entry name" value="Winged helix' DNA-binding domain"/>
    <property type="match status" value="1"/>
</dbReference>
<dbReference type="FunFam" id="3.40.50.300:FF:001051">
    <property type="entry name" value="ATP-dependent DNA helicase RecQ"/>
    <property type="match status" value="1"/>
</dbReference>
<comment type="catalytic activity">
    <reaction evidence="15">
        <text>Couples ATP hydrolysis with the unwinding of duplex DNA by translocating in the 3'-5' direction.</text>
        <dbReference type="EC" id="5.6.2.4"/>
    </reaction>
</comment>
<dbReference type="PROSITE" id="PS51192">
    <property type="entry name" value="HELICASE_ATP_BIND_1"/>
    <property type="match status" value="1"/>
</dbReference>
<dbReference type="GO" id="GO:0006310">
    <property type="term" value="P:DNA recombination"/>
    <property type="evidence" value="ECO:0007669"/>
    <property type="project" value="UniProtKB-UniRule"/>
</dbReference>
<dbReference type="EC" id="5.6.2.4" evidence="16"/>
<dbReference type="PROSITE" id="PS51193">
    <property type="entry name" value="HELICASE_ATP_BIND_2"/>
    <property type="match status" value="1"/>
</dbReference>
<dbReference type="InterPro" id="IPR018982">
    <property type="entry name" value="RQC_domain"/>
</dbReference>
<dbReference type="InterPro" id="IPR032284">
    <property type="entry name" value="RecQ_Zn-bd"/>
</dbReference>
<evidence type="ECO:0000256" key="2">
    <source>
        <dbReference type="ARBA" id="ARBA00001947"/>
    </source>
</evidence>
<evidence type="ECO:0000256" key="12">
    <source>
        <dbReference type="ARBA" id="ARBA00023172"/>
    </source>
</evidence>
<evidence type="ECO:0000256" key="11">
    <source>
        <dbReference type="ARBA" id="ARBA00023125"/>
    </source>
</evidence>
<keyword evidence="22" id="KW-1185">Reference proteome</keyword>
<evidence type="ECO:0000256" key="5">
    <source>
        <dbReference type="ARBA" id="ARBA00022741"/>
    </source>
</evidence>
<evidence type="ECO:0000256" key="9">
    <source>
        <dbReference type="ARBA" id="ARBA00022833"/>
    </source>
</evidence>
<dbReference type="Pfam" id="PF00570">
    <property type="entry name" value="HRDC"/>
    <property type="match status" value="1"/>
</dbReference>
<evidence type="ECO:0000259" key="19">
    <source>
        <dbReference type="PROSITE" id="PS51193"/>
    </source>
</evidence>
<dbReference type="InterPro" id="IPR002121">
    <property type="entry name" value="HRDC_dom"/>
</dbReference>
<evidence type="ECO:0000259" key="18">
    <source>
        <dbReference type="PROSITE" id="PS51192"/>
    </source>
</evidence>
<dbReference type="InterPro" id="IPR044876">
    <property type="entry name" value="HRDC_dom_sf"/>
</dbReference>
<dbReference type="EMBL" id="JACVEL010000007">
    <property type="protein sequence ID" value="MBC9813059.1"/>
    <property type="molecule type" value="Genomic_DNA"/>
</dbReference>
<evidence type="ECO:0000256" key="4">
    <source>
        <dbReference type="ARBA" id="ARBA00022723"/>
    </source>
</evidence>
<evidence type="ECO:0000256" key="10">
    <source>
        <dbReference type="ARBA" id="ARBA00022840"/>
    </source>
</evidence>
<dbReference type="GO" id="GO:0043138">
    <property type="term" value="F:3'-5' DNA helicase activity"/>
    <property type="evidence" value="ECO:0007669"/>
    <property type="project" value="UniProtKB-EC"/>
</dbReference>
<evidence type="ECO:0000259" key="17">
    <source>
        <dbReference type="PROSITE" id="PS50967"/>
    </source>
</evidence>
<dbReference type="PROSITE" id="PS51194">
    <property type="entry name" value="HELICASE_CTER"/>
    <property type="match status" value="1"/>
</dbReference>
<keyword evidence="4" id="KW-0479">Metal-binding</keyword>
<dbReference type="GO" id="GO:0016787">
    <property type="term" value="F:hydrolase activity"/>
    <property type="evidence" value="ECO:0007669"/>
    <property type="project" value="UniProtKB-KW"/>
</dbReference>
<keyword evidence="6" id="KW-0227">DNA damage</keyword>
<keyword evidence="14" id="KW-0413">Isomerase</keyword>
<feature type="domain" description="Helicase C-terminal" evidence="20">
    <location>
        <begin position="222"/>
        <end position="366"/>
    </location>
</feature>
<gene>
    <name evidence="21" type="primary">recQ</name>
    <name evidence="21" type="ORF">H9Y05_11320</name>
</gene>
<dbReference type="GO" id="GO:0003677">
    <property type="term" value="F:DNA binding"/>
    <property type="evidence" value="ECO:0007669"/>
    <property type="project" value="UniProtKB-KW"/>
</dbReference>
<keyword evidence="8 21" id="KW-0347">Helicase</keyword>
<dbReference type="GO" id="GO:0043590">
    <property type="term" value="C:bacterial nucleoid"/>
    <property type="evidence" value="ECO:0007669"/>
    <property type="project" value="TreeGrafter"/>
</dbReference>
<evidence type="ECO:0000256" key="7">
    <source>
        <dbReference type="ARBA" id="ARBA00022801"/>
    </source>
</evidence>
<dbReference type="GO" id="GO:0006281">
    <property type="term" value="P:DNA repair"/>
    <property type="evidence" value="ECO:0007669"/>
    <property type="project" value="UniProtKB-KW"/>
</dbReference>
<dbReference type="PROSITE" id="PS50967">
    <property type="entry name" value="HRDC"/>
    <property type="match status" value="1"/>
</dbReference>
<keyword evidence="9" id="KW-0862">Zinc</keyword>
<dbReference type="Pfam" id="PF09382">
    <property type="entry name" value="RQC"/>
    <property type="match status" value="1"/>
</dbReference>
<comment type="caution">
    <text evidence="21">The sequence shown here is derived from an EMBL/GenBank/DDBJ whole genome shotgun (WGS) entry which is preliminary data.</text>
</comment>
<dbReference type="Pfam" id="PF16124">
    <property type="entry name" value="RecQ_Zn_bind"/>
    <property type="match status" value="1"/>
</dbReference>
<name>A0A8J6TTM8_9FLAO</name>
<dbReference type="CDD" id="cd17920">
    <property type="entry name" value="DEXHc_RecQ"/>
    <property type="match status" value="1"/>
</dbReference>
<keyword evidence="12" id="KW-0233">DNA recombination</keyword>
<dbReference type="CDD" id="cd18794">
    <property type="entry name" value="SF2_C_RecQ"/>
    <property type="match status" value="1"/>
</dbReference>
<evidence type="ECO:0000256" key="1">
    <source>
        <dbReference type="ARBA" id="ARBA00001946"/>
    </source>
</evidence>
<evidence type="ECO:0000256" key="13">
    <source>
        <dbReference type="ARBA" id="ARBA00023204"/>
    </source>
</evidence>
<dbReference type="Gene3D" id="3.40.50.300">
    <property type="entry name" value="P-loop containing nucleotide triphosphate hydrolases"/>
    <property type="match status" value="2"/>
</dbReference>
<dbReference type="AlphaFoldDB" id="A0A8J6TTM8"/>
<evidence type="ECO:0000256" key="8">
    <source>
        <dbReference type="ARBA" id="ARBA00022806"/>
    </source>
</evidence>
<dbReference type="GO" id="GO:0005524">
    <property type="term" value="F:ATP binding"/>
    <property type="evidence" value="ECO:0007669"/>
    <property type="project" value="UniProtKB-KW"/>
</dbReference>
<keyword evidence="10" id="KW-0067">ATP-binding</keyword>
<comment type="similarity">
    <text evidence="3">Belongs to the helicase family. RecQ subfamily.</text>
</comment>
<dbReference type="Proteomes" id="UP000652681">
    <property type="component" value="Unassembled WGS sequence"/>
</dbReference>
<dbReference type="InterPro" id="IPR001650">
    <property type="entry name" value="Helicase_C-like"/>
</dbReference>
<accession>A0A8J6TTM8</accession>
<sequence>MIALDLKDALRKYFGFDQFKGKQESIIANLLEGKNTFVIMPTGGGKSLCYQLPALLSEGTAIVVSPLIALMKNQVDAIRNVSDQESIAHFLNSSLTKTEINRVKADISAGLTKLLYVAPESLTKQEYIDFLTSVNISFFAIDEAHCISEWGHDFRPEYRRLREIFERISNVPIIALTATATPKVQYDIQKNLNMLDAVLFKSSFNRDNLYYEIRPKRDIDKQIIKYIRTKEGKSGIVYCLSRKKVEELAELLQVNGINALPYHAGLDAATRAKHQDMFLMEEADVIVATIAFGMGIDKPDVRFVIHHDIPKSLESYYQETGRAGRDGGEGECLAFYQYKDIEKLEKFLQGKPVAEQEIGKQLLNEIVSYAETSVCRRKFILHYFGEVFDESLCNDNCDNCKHPRERTEGKEYVRKLLQVISDLEEMQKAKHICSFVAGKVTSDIKSYKHDQLPNFGIGQDRDEHFWNAVVRQSLVAGLIYKDIESYGIVKLTEAGRDFLENPTSFMLIKEHDYSSDEDGDDVVVSGKSAVLDDVLYKQLLDLRKSISKQKNIPPFVIFQEPSLRDMCFQYPITIEELTNIQGVGTGKAARYGAPFVALIKAYVEENEIDRPQDMVVKSLVNKSGLKVQLIQNIDRKLPLEDIGRSQGKTLEEIIEEIEAIVASGTRVNINYYIDDILDPENQEEIFDYFTEAETDDLREAYKEFDGDYSEEELRLMRIKFMSDMGN</sequence>